<organism evidence="2 3">
    <name type="scientific">Riccia fluitans</name>
    <dbReference type="NCBI Taxonomy" id="41844"/>
    <lineage>
        <taxon>Eukaryota</taxon>
        <taxon>Viridiplantae</taxon>
        <taxon>Streptophyta</taxon>
        <taxon>Embryophyta</taxon>
        <taxon>Marchantiophyta</taxon>
        <taxon>Marchantiopsida</taxon>
        <taxon>Marchantiidae</taxon>
        <taxon>Marchantiales</taxon>
        <taxon>Ricciaceae</taxon>
        <taxon>Riccia</taxon>
    </lineage>
</organism>
<sequence length="224" mass="24104">MQAKETTGRIHGALCSIPPTKGSQSTSTLDVLRGPSDGGEIGSHPEFLRVPNVRCHGPASIELGWSGFYPDGLVACALGVRAGWNVGCTRAVGVPAREVRQCDPRLEELCNCGGGFLLGKSDSLTKGAVIGVFHDGELFSLRFDHSAPRRFATFVCAVRRFSFFLPRFDLHFALFGAARSAFQCGVILQLALSPLAWVALLRRHSPVWVDVAHLPPCHASISLP</sequence>
<protein>
    <submittedName>
        <fullName evidence="2">Uncharacterized protein</fullName>
    </submittedName>
</protein>
<proteinExistence type="predicted"/>
<gene>
    <name evidence="2" type="ORF">R1flu_013116</name>
</gene>
<dbReference type="Proteomes" id="UP001605036">
    <property type="component" value="Unassembled WGS sequence"/>
</dbReference>
<accession>A0ABD1ZF01</accession>
<evidence type="ECO:0000313" key="2">
    <source>
        <dbReference type="EMBL" id="KAL2645529.1"/>
    </source>
</evidence>
<dbReference type="AlphaFoldDB" id="A0ABD1ZF01"/>
<feature type="region of interest" description="Disordered" evidence="1">
    <location>
        <begin position="1"/>
        <end position="36"/>
    </location>
</feature>
<name>A0ABD1ZF01_9MARC</name>
<dbReference type="EMBL" id="JBHFFA010000002">
    <property type="protein sequence ID" value="KAL2645529.1"/>
    <property type="molecule type" value="Genomic_DNA"/>
</dbReference>
<evidence type="ECO:0000256" key="1">
    <source>
        <dbReference type="SAM" id="MobiDB-lite"/>
    </source>
</evidence>
<keyword evidence="3" id="KW-1185">Reference proteome</keyword>
<comment type="caution">
    <text evidence="2">The sequence shown here is derived from an EMBL/GenBank/DDBJ whole genome shotgun (WGS) entry which is preliminary data.</text>
</comment>
<reference evidence="2 3" key="1">
    <citation type="submission" date="2024-09" db="EMBL/GenBank/DDBJ databases">
        <title>Chromosome-scale assembly of Riccia fluitans.</title>
        <authorList>
            <person name="Paukszto L."/>
            <person name="Sawicki J."/>
            <person name="Karawczyk K."/>
            <person name="Piernik-Szablinska J."/>
            <person name="Szczecinska M."/>
            <person name="Mazdziarz M."/>
        </authorList>
    </citation>
    <scope>NUCLEOTIDE SEQUENCE [LARGE SCALE GENOMIC DNA]</scope>
    <source>
        <strain evidence="2">Rf_01</strain>
        <tissue evidence="2">Aerial parts of the thallus</tissue>
    </source>
</reference>
<evidence type="ECO:0000313" key="3">
    <source>
        <dbReference type="Proteomes" id="UP001605036"/>
    </source>
</evidence>